<organism evidence="2 3">
    <name type="scientific">Legionella hackeliae</name>
    <dbReference type="NCBI Taxonomy" id="449"/>
    <lineage>
        <taxon>Bacteria</taxon>
        <taxon>Pseudomonadati</taxon>
        <taxon>Pseudomonadota</taxon>
        <taxon>Gammaproteobacteria</taxon>
        <taxon>Legionellales</taxon>
        <taxon>Legionellaceae</taxon>
        <taxon>Legionella</taxon>
    </lineage>
</organism>
<keyword evidence="3" id="KW-1185">Reference proteome</keyword>
<dbReference type="GO" id="GO:0016747">
    <property type="term" value="F:acyltransferase activity, transferring groups other than amino-acyl groups"/>
    <property type="evidence" value="ECO:0007669"/>
    <property type="project" value="InterPro"/>
</dbReference>
<dbReference type="InterPro" id="IPR016181">
    <property type="entry name" value="Acyl_CoA_acyltransferase"/>
</dbReference>
<accession>A0A0A8UTK4</accession>
<dbReference type="AlphaFoldDB" id="A0A0A8UTK4"/>
<dbReference type="PROSITE" id="PS51186">
    <property type="entry name" value="GNAT"/>
    <property type="match status" value="1"/>
</dbReference>
<name>A0A0A8UTK4_LEGHA</name>
<dbReference type="PANTHER" id="PTHR43792">
    <property type="entry name" value="GNAT FAMILY, PUTATIVE (AFU_ORTHOLOGUE AFUA_3G00765)-RELATED-RELATED"/>
    <property type="match status" value="1"/>
</dbReference>
<evidence type="ECO:0000259" key="1">
    <source>
        <dbReference type="PROSITE" id="PS51186"/>
    </source>
</evidence>
<dbReference type="KEGG" id="lha:LHA_3186"/>
<dbReference type="Gene3D" id="3.40.630.30">
    <property type="match status" value="1"/>
</dbReference>
<dbReference type="OrthoDB" id="9784707at2"/>
<evidence type="ECO:0000313" key="2">
    <source>
        <dbReference type="EMBL" id="CEK12170.1"/>
    </source>
</evidence>
<dbReference type="SUPFAM" id="SSF55729">
    <property type="entry name" value="Acyl-CoA N-acyltransferases (Nat)"/>
    <property type="match status" value="1"/>
</dbReference>
<reference evidence="3" key="1">
    <citation type="submission" date="2014-09" db="EMBL/GenBank/DDBJ databases">
        <authorList>
            <person name="Gomez-Valero L."/>
        </authorList>
    </citation>
    <scope>NUCLEOTIDE SEQUENCE [LARGE SCALE GENOMIC DNA]</scope>
    <source>
        <strain evidence="3">ATCC35250</strain>
    </source>
</reference>
<feature type="domain" description="N-acetyltransferase" evidence="1">
    <location>
        <begin position="21"/>
        <end position="173"/>
    </location>
</feature>
<proteinExistence type="predicted"/>
<dbReference type="Pfam" id="PF13302">
    <property type="entry name" value="Acetyltransf_3"/>
    <property type="match status" value="1"/>
</dbReference>
<dbReference type="HOGENOM" id="CLU_013985_3_0_6"/>
<evidence type="ECO:0000313" key="3">
    <source>
        <dbReference type="Proteomes" id="UP000032803"/>
    </source>
</evidence>
<dbReference type="STRING" id="449.LHA_3186"/>
<keyword evidence="2" id="KW-0808">Transferase</keyword>
<dbReference type="InterPro" id="IPR000182">
    <property type="entry name" value="GNAT_dom"/>
</dbReference>
<gene>
    <name evidence="2" type="ORF">LHA_3186</name>
</gene>
<dbReference type="Proteomes" id="UP000032803">
    <property type="component" value="Chromosome I"/>
</dbReference>
<dbReference type="InterPro" id="IPR051531">
    <property type="entry name" value="N-acetyltransferase"/>
</dbReference>
<dbReference type="PATRIC" id="fig|449.7.peg.1712"/>
<dbReference type="EMBL" id="LN681225">
    <property type="protein sequence ID" value="CEK12170.1"/>
    <property type="molecule type" value="Genomic_DNA"/>
</dbReference>
<sequence length="194" mass="22176">MSLLIETDNLILRPPQAGDELPLNLAIKESLPELARWMPWASDSSLEITKTFIDESIANWGTPRQKEMPFIVLLKQELRIIGASGYNDQSDPSVPYFEIGYWIHSHYVGRGLATELSIALTRYAFDYLHAVRVQICCQAENNASLRVIEKCGYHFEARLHNQCLDLVTRKPTDRLVFACFDTQNLPSRYIKFAA</sequence>
<protein>
    <submittedName>
        <fullName evidence="2">Putative acetyltransferase</fullName>
    </submittedName>
</protein>
<dbReference type="RefSeq" id="WP_045107233.1">
    <property type="nucleotide sequence ID" value="NZ_LN681225.1"/>
</dbReference>